<evidence type="ECO:0000313" key="3">
    <source>
        <dbReference type="Proteomes" id="UP001153269"/>
    </source>
</evidence>
<keyword evidence="3" id="KW-1185">Reference proteome</keyword>
<keyword evidence="1" id="KW-0812">Transmembrane</keyword>
<dbReference type="Proteomes" id="UP001153269">
    <property type="component" value="Unassembled WGS sequence"/>
</dbReference>
<dbReference type="EMBL" id="CADEAL010004010">
    <property type="protein sequence ID" value="CAB1449314.1"/>
    <property type="molecule type" value="Genomic_DNA"/>
</dbReference>
<keyword evidence="1" id="KW-1133">Transmembrane helix</keyword>
<protein>
    <submittedName>
        <fullName evidence="2">Uncharacterized protein</fullName>
    </submittedName>
</protein>
<evidence type="ECO:0000313" key="2">
    <source>
        <dbReference type="EMBL" id="CAB1449314.1"/>
    </source>
</evidence>
<dbReference type="AlphaFoldDB" id="A0A9N7VG64"/>
<sequence>MTKLSRSSPHHKRSSDERWRRKWGMNQTCFQTHGPVVIISNSPNTVEFAGISCSTRAVLLLLSSASDHYLIGNNITVAVLGIVIPIVVIGLLCSGGYLVWRNWRRKNTKSMNFDNPVYRKTTEDDDDEIHIGRHSESVGHVYPAVSGSHSQPFIALPLGGGITDSNSHWYSGAPMLSSGK</sequence>
<gene>
    <name evidence="2" type="ORF">PLEPLA_LOCUS36995</name>
</gene>
<organism evidence="2 3">
    <name type="scientific">Pleuronectes platessa</name>
    <name type="common">European plaice</name>
    <dbReference type="NCBI Taxonomy" id="8262"/>
    <lineage>
        <taxon>Eukaryota</taxon>
        <taxon>Metazoa</taxon>
        <taxon>Chordata</taxon>
        <taxon>Craniata</taxon>
        <taxon>Vertebrata</taxon>
        <taxon>Euteleostomi</taxon>
        <taxon>Actinopterygii</taxon>
        <taxon>Neopterygii</taxon>
        <taxon>Teleostei</taxon>
        <taxon>Neoteleostei</taxon>
        <taxon>Acanthomorphata</taxon>
        <taxon>Carangaria</taxon>
        <taxon>Pleuronectiformes</taxon>
        <taxon>Pleuronectoidei</taxon>
        <taxon>Pleuronectidae</taxon>
        <taxon>Pleuronectes</taxon>
    </lineage>
</organism>
<proteinExistence type="predicted"/>
<name>A0A9N7VG64_PLEPL</name>
<evidence type="ECO:0000256" key="1">
    <source>
        <dbReference type="SAM" id="Phobius"/>
    </source>
</evidence>
<accession>A0A9N7VG64</accession>
<feature type="transmembrane region" description="Helical" evidence="1">
    <location>
        <begin position="75"/>
        <end position="100"/>
    </location>
</feature>
<comment type="caution">
    <text evidence="2">The sequence shown here is derived from an EMBL/GenBank/DDBJ whole genome shotgun (WGS) entry which is preliminary data.</text>
</comment>
<reference evidence="2" key="1">
    <citation type="submission" date="2020-03" db="EMBL/GenBank/DDBJ databases">
        <authorList>
            <person name="Weist P."/>
        </authorList>
    </citation>
    <scope>NUCLEOTIDE SEQUENCE</scope>
</reference>
<keyword evidence="1" id="KW-0472">Membrane</keyword>